<dbReference type="EMBL" id="CM047743">
    <property type="protein sequence ID" value="KAJ0031054.1"/>
    <property type="molecule type" value="Genomic_DNA"/>
</dbReference>
<sequence>MNNISRALPISSEAKVHQLQLFYQSGMDKMQQANPYWATNEPELILTAGVRYIPIHETVSYSIESMKRNLDWVHVVAYDYLLPKGFPANKLVLGVPYHGYAWSLANPNDKAIGAPASGPAVTIDVSIGYKIIRALIQNYVFTSGATWINFDGVEKIRAKIAYAKEKKLLGYNAFQLSNDDNWALSMAGE</sequence>
<name>A0ACC0Y8W9_9ROSI</name>
<accession>A0ACC0Y8W9</accession>
<protein>
    <submittedName>
        <fullName evidence="1">Uncharacterized protein</fullName>
    </submittedName>
</protein>
<gene>
    <name evidence="1" type="ORF">Pint_14658</name>
</gene>
<keyword evidence="2" id="KW-1185">Reference proteome</keyword>
<dbReference type="Proteomes" id="UP001163603">
    <property type="component" value="Chromosome 8"/>
</dbReference>
<comment type="caution">
    <text evidence="1">The sequence shown here is derived from an EMBL/GenBank/DDBJ whole genome shotgun (WGS) entry which is preliminary data.</text>
</comment>
<evidence type="ECO:0000313" key="2">
    <source>
        <dbReference type="Proteomes" id="UP001163603"/>
    </source>
</evidence>
<evidence type="ECO:0000313" key="1">
    <source>
        <dbReference type="EMBL" id="KAJ0031054.1"/>
    </source>
</evidence>
<organism evidence="1 2">
    <name type="scientific">Pistacia integerrima</name>
    <dbReference type="NCBI Taxonomy" id="434235"/>
    <lineage>
        <taxon>Eukaryota</taxon>
        <taxon>Viridiplantae</taxon>
        <taxon>Streptophyta</taxon>
        <taxon>Embryophyta</taxon>
        <taxon>Tracheophyta</taxon>
        <taxon>Spermatophyta</taxon>
        <taxon>Magnoliopsida</taxon>
        <taxon>eudicotyledons</taxon>
        <taxon>Gunneridae</taxon>
        <taxon>Pentapetalae</taxon>
        <taxon>rosids</taxon>
        <taxon>malvids</taxon>
        <taxon>Sapindales</taxon>
        <taxon>Anacardiaceae</taxon>
        <taxon>Pistacia</taxon>
    </lineage>
</organism>
<proteinExistence type="predicted"/>
<reference evidence="2" key="1">
    <citation type="journal article" date="2023" name="G3 (Bethesda)">
        <title>Genome assembly and association tests identify interacting loci associated with vigor, precocity, and sex in interspecific pistachio rootstocks.</title>
        <authorList>
            <person name="Palmer W."/>
            <person name="Jacygrad E."/>
            <person name="Sagayaradj S."/>
            <person name="Cavanaugh K."/>
            <person name="Han R."/>
            <person name="Bertier L."/>
            <person name="Beede B."/>
            <person name="Kafkas S."/>
            <person name="Golino D."/>
            <person name="Preece J."/>
            <person name="Michelmore R."/>
        </authorList>
    </citation>
    <scope>NUCLEOTIDE SEQUENCE [LARGE SCALE GENOMIC DNA]</scope>
</reference>